<evidence type="ECO:0000256" key="10">
    <source>
        <dbReference type="SAM" id="MobiDB-lite"/>
    </source>
</evidence>
<dbReference type="CDD" id="cd05117">
    <property type="entry name" value="STKc_CAMK"/>
    <property type="match status" value="1"/>
</dbReference>
<keyword evidence="3" id="KW-0808">Transferase</keyword>
<evidence type="ECO:0000256" key="6">
    <source>
        <dbReference type="ARBA" id="ARBA00022837"/>
    </source>
</evidence>
<feature type="domain" description="Protein kinase" evidence="11">
    <location>
        <begin position="1"/>
        <end position="263"/>
    </location>
</feature>
<evidence type="ECO:0000256" key="5">
    <source>
        <dbReference type="ARBA" id="ARBA00022777"/>
    </source>
</evidence>
<evidence type="ECO:0000259" key="11">
    <source>
        <dbReference type="PROSITE" id="PS50011"/>
    </source>
</evidence>
<accession>A0ABP0RIY5</accession>
<dbReference type="SMART" id="SM00220">
    <property type="entry name" value="S_TKc"/>
    <property type="match status" value="1"/>
</dbReference>
<dbReference type="PROSITE" id="PS00107">
    <property type="entry name" value="PROTEIN_KINASE_ATP"/>
    <property type="match status" value="1"/>
</dbReference>
<dbReference type="PANTHER" id="PTHR24349">
    <property type="entry name" value="SERINE/THREONINE-PROTEIN KINASE"/>
    <property type="match status" value="1"/>
</dbReference>
<evidence type="ECO:0000256" key="1">
    <source>
        <dbReference type="ARBA" id="ARBA00001946"/>
    </source>
</evidence>
<evidence type="ECO:0000259" key="12">
    <source>
        <dbReference type="PROSITE" id="PS50222"/>
    </source>
</evidence>
<dbReference type="PROSITE" id="PS00018">
    <property type="entry name" value="EF_HAND_1"/>
    <property type="match status" value="3"/>
</dbReference>
<feature type="domain" description="EF-hand" evidence="12">
    <location>
        <begin position="344"/>
        <end position="376"/>
    </location>
</feature>
<dbReference type="InterPro" id="IPR011992">
    <property type="entry name" value="EF-hand-dom_pair"/>
</dbReference>
<evidence type="ECO:0008006" key="15">
    <source>
        <dbReference type="Google" id="ProtNLM"/>
    </source>
</evidence>
<comment type="similarity">
    <text evidence="8">Belongs to the protein kinase superfamily. Ser/Thr protein kinase family. CDPK subfamily.</text>
</comment>
<dbReference type="InterPro" id="IPR002048">
    <property type="entry name" value="EF_hand_dom"/>
</dbReference>
<proteinExistence type="inferred from homology"/>
<sequence>MEKKPLGEGSYGQVTKGIHKDTGAVRAIKAINRHKISDHGRFQVEVDIQSSLDHPNIVKLYEVFQDAKRFYLVMELCTGGELFERIVAESEKHDGARAFDERGAATYMQQILGAMSYLHKNNFVHRDIKPENFLMQNQEANADIKVIDFGLAKHYKPGSGATMKTRAGTPYYVSPQVLAGAYDEKCDVWSCGVICYILLCGYPPFYGEKDKEILAMVKKGEVKFDPADWSEVSSDAIDFIKLMLTFNPDKRPSAQELLTHKWLTTSASAPVGRVGKDLGHKLKHFQSNSRMKKVALTLIAQQLKDDELKELRDTFIKLDKDRDGTLSLEEIQNGMKMAKADLPEDIVEIVRNLDTDGSGNIDYTEFMAATLTKKQYLRREAERADDGTCQRPRVALGSVPALAFIGDVGRFPSLRYQWGWCCLERLAAEGLALDPQVITKDELAKILKEEDNMAHIEKMVADVDLDSNGEISFDEFCIMMEKDSVGILGAAADGAEAEANALPEVARCDLKLSRRGYVRFRFHSGAASCVEAAAAQWSESERAFKADKAALGYQVQSVYPASLVLDLAGGPDGEMIVTLAERTGVRYLKLNAGGLTGYIKKMMPTCEHRVFFSGKATPLQLDMLRVELEALLMEAHQKMSQLLEAKRPIELFVSGLPPEMGVWDLEDWLVEFGPVDSIEPWENGALVTFQSADAAESASKGLSSGVNSKQQSLECYLKPRSQDASKSGSHLEPGTVLVTNLPPGATKDTELHM</sequence>
<dbReference type="PROSITE" id="PS50011">
    <property type="entry name" value="PROTEIN_KINASE_DOM"/>
    <property type="match status" value="1"/>
</dbReference>
<feature type="binding site" evidence="9">
    <location>
        <position position="29"/>
    </location>
    <ligand>
        <name>ATP</name>
        <dbReference type="ChEBI" id="CHEBI:30616"/>
    </ligand>
</feature>
<dbReference type="InterPro" id="IPR011009">
    <property type="entry name" value="Kinase-like_dom_sf"/>
</dbReference>
<keyword evidence="7 9" id="KW-0067">ATP-binding</keyword>
<dbReference type="EMBL" id="CAXAMN010026028">
    <property type="protein sequence ID" value="CAK9100085.1"/>
    <property type="molecule type" value="Genomic_DNA"/>
</dbReference>
<protein>
    <recommendedName>
        <fullName evidence="15">Non-specific serine/threonine protein kinase</fullName>
    </recommendedName>
</protein>
<comment type="cofactor">
    <cofactor evidence="1">
        <name>Mg(2+)</name>
        <dbReference type="ChEBI" id="CHEBI:18420"/>
    </cofactor>
</comment>
<dbReference type="CDD" id="cd00590">
    <property type="entry name" value="RRM_SF"/>
    <property type="match status" value="1"/>
</dbReference>
<evidence type="ECO:0000256" key="9">
    <source>
        <dbReference type="PROSITE-ProRule" id="PRU10141"/>
    </source>
</evidence>
<dbReference type="Gene3D" id="1.10.510.10">
    <property type="entry name" value="Transferase(Phosphotransferase) domain 1"/>
    <property type="match status" value="1"/>
</dbReference>
<keyword evidence="6" id="KW-0106">Calcium</keyword>
<evidence type="ECO:0000256" key="2">
    <source>
        <dbReference type="ARBA" id="ARBA00022527"/>
    </source>
</evidence>
<feature type="region of interest" description="Disordered" evidence="10">
    <location>
        <begin position="722"/>
        <end position="753"/>
    </location>
</feature>
<evidence type="ECO:0000256" key="3">
    <source>
        <dbReference type="ARBA" id="ARBA00022679"/>
    </source>
</evidence>
<keyword evidence="2" id="KW-0723">Serine/threonine-protein kinase</keyword>
<dbReference type="InterPro" id="IPR017441">
    <property type="entry name" value="Protein_kinase_ATP_BS"/>
</dbReference>
<dbReference type="InterPro" id="IPR050205">
    <property type="entry name" value="CDPK_Ser/Thr_kinases"/>
</dbReference>
<organism evidence="13 14">
    <name type="scientific">Durusdinium trenchii</name>
    <dbReference type="NCBI Taxonomy" id="1381693"/>
    <lineage>
        <taxon>Eukaryota</taxon>
        <taxon>Sar</taxon>
        <taxon>Alveolata</taxon>
        <taxon>Dinophyceae</taxon>
        <taxon>Suessiales</taxon>
        <taxon>Symbiodiniaceae</taxon>
        <taxon>Durusdinium</taxon>
    </lineage>
</organism>
<feature type="domain" description="EF-hand" evidence="12">
    <location>
        <begin position="306"/>
        <end position="341"/>
    </location>
</feature>
<dbReference type="Pfam" id="PF13499">
    <property type="entry name" value="EF-hand_7"/>
    <property type="match status" value="1"/>
</dbReference>
<keyword evidence="4 9" id="KW-0547">Nucleotide-binding</keyword>
<dbReference type="Pfam" id="PF00069">
    <property type="entry name" value="Pkinase"/>
    <property type="match status" value="1"/>
</dbReference>
<feature type="domain" description="EF-hand" evidence="12">
    <location>
        <begin position="451"/>
        <end position="486"/>
    </location>
</feature>
<evidence type="ECO:0000313" key="14">
    <source>
        <dbReference type="Proteomes" id="UP001642484"/>
    </source>
</evidence>
<dbReference type="InterPro" id="IPR008271">
    <property type="entry name" value="Ser/Thr_kinase_AS"/>
</dbReference>
<evidence type="ECO:0000256" key="7">
    <source>
        <dbReference type="ARBA" id="ARBA00022840"/>
    </source>
</evidence>
<keyword evidence="5" id="KW-0418">Kinase</keyword>
<dbReference type="InterPro" id="IPR000719">
    <property type="entry name" value="Prot_kinase_dom"/>
</dbReference>
<dbReference type="SUPFAM" id="SSF54928">
    <property type="entry name" value="RNA-binding domain, RBD"/>
    <property type="match status" value="1"/>
</dbReference>
<keyword evidence="14" id="KW-1185">Reference proteome</keyword>
<dbReference type="InterPro" id="IPR018247">
    <property type="entry name" value="EF_Hand_1_Ca_BS"/>
</dbReference>
<comment type="caution">
    <text evidence="13">The sequence shown here is derived from an EMBL/GenBank/DDBJ whole genome shotgun (WGS) entry which is preliminary data.</text>
</comment>
<name>A0ABP0RIY5_9DINO</name>
<dbReference type="Gene3D" id="1.10.238.10">
    <property type="entry name" value="EF-hand"/>
    <property type="match status" value="3"/>
</dbReference>
<dbReference type="SUPFAM" id="SSF56112">
    <property type="entry name" value="Protein kinase-like (PK-like)"/>
    <property type="match status" value="1"/>
</dbReference>
<dbReference type="Pfam" id="PF13833">
    <property type="entry name" value="EF-hand_8"/>
    <property type="match status" value="1"/>
</dbReference>
<evidence type="ECO:0000313" key="13">
    <source>
        <dbReference type="EMBL" id="CAK9100085.1"/>
    </source>
</evidence>
<dbReference type="CDD" id="cd00051">
    <property type="entry name" value="EFh"/>
    <property type="match status" value="2"/>
</dbReference>
<dbReference type="SUPFAM" id="SSF47473">
    <property type="entry name" value="EF-hand"/>
    <property type="match status" value="1"/>
</dbReference>
<dbReference type="Proteomes" id="UP001642484">
    <property type="component" value="Unassembled WGS sequence"/>
</dbReference>
<dbReference type="InterPro" id="IPR035979">
    <property type="entry name" value="RBD_domain_sf"/>
</dbReference>
<evidence type="ECO:0000256" key="4">
    <source>
        <dbReference type="ARBA" id="ARBA00022741"/>
    </source>
</evidence>
<dbReference type="PROSITE" id="PS50222">
    <property type="entry name" value="EF_HAND_2"/>
    <property type="match status" value="3"/>
</dbReference>
<evidence type="ECO:0000256" key="8">
    <source>
        <dbReference type="ARBA" id="ARBA00024334"/>
    </source>
</evidence>
<reference evidence="13 14" key="1">
    <citation type="submission" date="2024-02" db="EMBL/GenBank/DDBJ databases">
        <authorList>
            <person name="Chen Y."/>
            <person name="Shah S."/>
            <person name="Dougan E. K."/>
            <person name="Thang M."/>
            <person name="Chan C."/>
        </authorList>
    </citation>
    <scope>NUCLEOTIDE SEQUENCE [LARGE SCALE GENOMIC DNA]</scope>
</reference>
<dbReference type="Gene3D" id="3.30.200.20">
    <property type="entry name" value="Phosphorylase Kinase, domain 1"/>
    <property type="match status" value="1"/>
</dbReference>
<dbReference type="PROSITE" id="PS00108">
    <property type="entry name" value="PROTEIN_KINASE_ST"/>
    <property type="match status" value="1"/>
</dbReference>
<gene>
    <name evidence="13" type="ORF">CCMP2556_LOCUS47330</name>
</gene>
<dbReference type="SMART" id="SM00054">
    <property type="entry name" value="EFh"/>
    <property type="match status" value="3"/>
</dbReference>